<keyword evidence="2" id="KW-1185">Reference proteome</keyword>
<gene>
    <name evidence="1" type="ORF">DXH78_11510</name>
</gene>
<dbReference type="EMBL" id="QRGO01000001">
    <property type="protein sequence ID" value="RDV05135.1"/>
    <property type="molecule type" value="Genomic_DNA"/>
</dbReference>
<evidence type="ECO:0000313" key="1">
    <source>
        <dbReference type="EMBL" id="RDV05135.1"/>
    </source>
</evidence>
<protein>
    <submittedName>
        <fullName evidence="1">Uncharacterized protein</fullName>
    </submittedName>
</protein>
<organism evidence="1 2">
    <name type="scientific">Undibacter mobilis</name>
    <dbReference type="NCBI Taxonomy" id="2292256"/>
    <lineage>
        <taxon>Bacteria</taxon>
        <taxon>Pseudomonadati</taxon>
        <taxon>Pseudomonadota</taxon>
        <taxon>Alphaproteobacteria</taxon>
        <taxon>Hyphomicrobiales</taxon>
        <taxon>Nitrobacteraceae</taxon>
        <taxon>Undibacter</taxon>
    </lineage>
</organism>
<dbReference type="OrthoDB" id="1425103at2"/>
<dbReference type="RefSeq" id="WP_115517162.1">
    <property type="nucleotide sequence ID" value="NZ_QRGO01000001.1"/>
</dbReference>
<reference evidence="2" key="1">
    <citation type="submission" date="2018-08" db="EMBL/GenBank/DDBJ databases">
        <authorList>
            <person name="Kim S.-J."/>
            <person name="Jung G.-Y."/>
        </authorList>
    </citation>
    <scope>NUCLEOTIDE SEQUENCE [LARGE SCALE GENOMIC DNA]</scope>
    <source>
        <strain evidence="2">GY_H</strain>
    </source>
</reference>
<dbReference type="AlphaFoldDB" id="A0A371BBZ9"/>
<name>A0A371BBZ9_9BRAD</name>
<evidence type="ECO:0000313" key="2">
    <source>
        <dbReference type="Proteomes" id="UP000263993"/>
    </source>
</evidence>
<accession>A0A371BBZ9</accession>
<proteinExistence type="predicted"/>
<comment type="caution">
    <text evidence="1">The sequence shown here is derived from an EMBL/GenBank/DDBJ whole genome shotgun (WGS) entry which is preliminary data.</text>
</comment>
<dbReference type="Proteomes" id="UP000263993">
    <property type="component" value="Unassembled WGS sequence"/>
</dbReference>
<sequence>MSVDITIFDEIEQNIERLEIDEIKRRLEPLMLGFQIQSPIFDPGAFVYRARKLGLEFRMDAGITRSDLIYPPASKTMLGRLNRTGEPVFYGAMHKEAVFFEIPGLKAGDELVLSFWKTKERMFVNNIGYTEFAFEQLGAKRPVPDWNQKQEMGSSEQTLAMATLPKEVAERLMSKDDARELKEAFSKYFTRQVDADERNRYKLTAAIGELHLGEIPDQNAKFAGVLYPSVRMFANGDNIGIQPWFVDNHLEFRKAVRIRIKERREAAFDIGYLDAAHDFNEAGNLKWMGRIKNWTLKPKQKAQAVYEPGLDADGDYQISKDGKHAHWVLTDIDTGKTIEPG</sequence>